<accession>A0ABD7RZ50</accession>
<dbReference type="InterPro" id="IPR036583">
    <property type="entry name" value="23S_rRNA_IVS_sf"/>
</dbReference>
<comment type="caution">
    <text evidence="2">The sequence shown here is derived from an EMBL/GenBank/DDBJ whole genome shotgun (WGS) entry which is preliminary data.</text>
</comment>
<protein>
    <submittedName>
        <fullName evidence="2">Four helix bundle protein</fullName>
    </submittedName>
</protein>
<dbReference type="AlphaFoldDB" id="A0ABD7RZ50"/>
<name>A0ABD7RZ50_ECTME</name>
<reference evidence="2 3" key="1">
    <citation type="submission" date="2019-01" db="EMBL/GenBank/DDBJ databases">
        <title>Whole genome shotgun sequencing of Pseudomonas spp. isolated by its ability to degrade furfural.</title>
        <authorList>
            <person name="Donoso R."/>
            <person name="Farkas C."/>
            <person name="Villegas P."/>
            <person name="Gonzales-Toro F."/>
            <person name="Guajardo-Parra M."/>
            <person name="Araya-Nail M."/>
            <person name="Morgante V."/>
            <person name="Perez-Pantoja D."/>
        </authorList>
    </citation>
    <scope>NUCLEOTIDE SEQUENCE [LARGE SCALE GENOMIC DNA]</scope>
    <source>
        <strain evidence="2 3">VN231</strain>
    </source>
</reference>
<organism evidence="2 3">
    <name type="scientific">Ectopseudomonas mendocina</name>
    <name type="common">Pseudomonas mendocina</name>
    <dbReference type="NCBI Taxonomy" id="300"/>
    <lineage>
        <taxon>Bacteria</taxon>
        <taxon>Pseudomonadati</taxon>
        <taxon>Pseudomonadota</taxon>
        <taxon>Gammaproteobacteria</taxon>
        <taxon>Pseudomonadales</taxon>
        <taxon>Pseudomonadaceae</taxon>
        <taxon>Ectopseudomonas</taxon>
    </lineage>
</organism>
<feature type="domain" description="bAvd-like" evidence="1">
    <location>
        <begin position="10"/>
        <end position="112"/>
    </location>
</feature>
<dbReference type="RefSeq" id="WP_143500965.1">
    <property type="nucleotide sequence ID" value="NZ_SCFV01000003.1"/>
</dbReference>
<proteinExistence type="predicted"/>
<sequence>MAMHTELQIHKGAEELLGIVLGLVRNIPRDLKQVVGAKLRDECLRVLVLIGRANMARDKLPHLNQLLESIWMINYLLRALTNQGVIAKGQHAKTMQATASIGRQANAWKKSITATAPAA</sequence>
<dbReference type="EMBL" id="SCFV01000003">
    <property type="protein sequence ID" value="TRO19422.1"/>
    <property type="molecule type" value="Genomic_DNA"/>
</dbReference>
<evidence type="ECO:0000313" key="3">
    <source>
        <dbReference type="Proteomes" id="UP000317327"/>
    </source>
</evidence>
<dbReference type="Pfam" id="PF22296">
    <property type="entry name" value="bAvd"/>
    <property type="match status" value="1"/>
</dbReference>
<dbReference type="Gene3D" id="1.20.1440.60">
    <property type="entry name" value="23S rRNA-intervening sequence"/>
    <property type="match status" value="1"/>
</dbReference>
<evidence type="ECO:0000259" key="1">
    <source>
        <dbReference type="Pfam" id="PF22296"/>
    </source>
</evidence>
<dbReference type="Proteomes" id="UP000317327">
    <property type="component" value="Unassembled WGS sequence"/>
</dbReference>
<evidence type="ECO:0000313" key="2">
    <source>
        <dbReference type="EMBL" id="TRO19422.1"/>
    </source>
</evidence>
<dbReference type="InterPro" id="IPR055360">
    <property type="entry name" value="bAvd"/>
</dbReference>
<gene>
    <name evidence="2" type="ORF">EQ836_07820</name>
</gene>
<dbReference type="CDD" id="cd16376">
    <property type="entry name" value="Avd_like"/>
    <property type="match status" value="1"/>
</dbReference>